<comment type="caution">
    <text evidence="1">The sequence shown here is derived from an EMBL/GenBank/DDBJ whole genome shotgun (WGS) entry which is preliminary data.</text>
</comment>
<organism evidence="1 2">
    <name type="scientific">Gossypium stocksii</name>
    <dbReference type="NCBI Taxonomy" id="47602"/>
    <lineage>
        <taxon>Eukaryota</taxon>
        <taxon>Viridiplantae</taxon>
        <taxon>Streptophyta</taxon>
        <taxon>Embryophyta</taxon>
        <taxon>Tracheophyta</taxon>
        <taxon>Spermatophyta</taxon>
        <taxon>Magnoliopsida</taxon>
        <taxon>eudicotyledons</taxon>
        <taxon>Gunneridae</taxon>
        <taxon>Pentapetalae</taxon>
        <taxon>rosids</taxon>
        <taxon>malvids</taxon>
        <taxon>Malvales</taxon>
        <taxon>Malvaceae</taxon>
        <taxon>Malvoideae</taxon>
        <taxon>Gossypium</taxon>
    </lineage>
</organism>
<dbReference type="Proteomes" id="UP000828251">
    <property type="component" value="Unassembled WGS sequence"/>
</dbReference>
<proteinExistence type="predicted"/>
<evidence type="ECO:0000313" key="2">
    <source>
        <dbReference type="Proteomes" id="UP000828251"/>
    </source>
</evidence>
<gene>
    <name evidence="1" type="ORF">J1N35_018011</name>
</gene>
<evidence type="ECO:0008006" key="3">
    <source>
        <dbReference type="Google" id="ProtNLM"/>
    </source>
</evidence>
<sequence>MQTRKNNYISAIRNSSGEWLFDVGDIELEASNFFQKLYRDDLGPMRSLPPNRFPSLASSDIDFLGRIVTDEEIKRALFDMAPLKAPGSDGFHAIFFQK</sequence>
<dbReference type="OrthoDB" id="1922870at2759"/>
<dbReference type="AlphaFoldDB" id="A0A9D3VNH9"/>
<dbReference type="EMBL" id="JAIQCV010000006">
    <property type="protein sequence ID" value="KAH1090754.1"/>
    <property type="molecule type" value="Genomic_DNA"/>
</dbReference>
<name>A0A9D3VNH9_9ROSI</name>
<accession>A0A9D3VNH9</accession>
<protein>
    <recommendedName>
        <fullName evidence="3">Reverse transcriptase domain-containing protein</fullName>
    </recommendedName>
</protein>
<evidence type="ECO:0000313" key="1">
    <source>
        <dbReference type="EMBL" id="KAH1090754.1"/>
    </source>
</evidence>
<reference evidence="1 2" key="1">
    <citation type="journal article" date="2021" name="Plant Biotechnol. J.">
        <title>Multi-omics assisted identification of the key and species-specific regulatory components of drought-tolerant mechanisms in Gossypium stocksii.</title>
        <authorList>
            <person name="Yu D."/>
            <person name="Ke L."/>
            <person name="Zhang D."/>
            <person name="Wu Y."/>
            <person name="Sun Y."/>
            <person name="Mei J."/>
            <person name="Sun J."/>
            <person name="Sun Y."/>
        </authorList>
    </citation>
    <scope>NUCLEOTIDE SEQUENCE [LARGE SCALE GENOMIC DNA]</scope>
    <source>
        <strain evidence="2">cv. E1</strain>
        <tissue evidence="1">Leaf</tissue>
    </source>
</reference>
<keyword evidence="2" id="KW-1185">Reference proteome</keyword>